<dbReference type="RefSeq" id="WP_303953105.1">
    <property type="nucleotide sequence ID" value="NZ_JAGZXI010000008.1"/>
</dbReference>
<keyword evidence="3" id="KW-0808">Transferase</keyword>
<dbReference type="EMBL" id="JAGZXI010000008">
    <property type="protein sequence ID" value="MBS6635292.1"/>
    <property type="molecule type" value="Genomic_DNA"/>
</dbReference>
<feature type="transmembrane region" description="Helical" evidence="1">
    <location>
        <begin position="332"/>
        <end position="353"/>
    </location>
</feature>
<name>A0A943TDI6_9MICC</name>
<dbReference type="PANTHER" id="PTHR23028">
    <property type="entry name" value="ACETYLTRANSFERASE"/>
    <property type="match status" value="1"/>
</dbReference>
<dbReference type="PANTHER" id="PTHR23028:SF53">
    <property type="entry name" value="ACYL_TRANSF_3 DOMAIN-CONTAINING PROTEIN"/>
    <property type="match status" value="1"/>
</dbReference>
<reference evidence="3" key="1">
    <citation type="submission" date="2021-02" db="EMBL/GenBank/DDBJ databases">
        <title>Infant gut strain persistence is associated with maternal origin, phylogeny, and functional potential including surface adhesion and iron acquisition.</title>
        <authorList>
            <person name="Lou Y.C."/>
        </authorList>
    </citation>
    <scope>NUCLEOTIDE SEQUENCE</scope>
    <source>
        <strain evidence="3">L1_008_092G1_dasL1_008_092G1_concoct_16</strain>
    </source>
</reference>
<feature type="transmembrane region" description="Helical" evidence="1">
    <location>
        <begin position="89"/>
        <end position="108"/>
    </location>
</feature>
<gene>
    <name evidence="3" type="ORF">KH265_06510</name>
</gene>
<feature type="transmembrane region" description="Helical" evidence="1">
    <location>
        <begin position="138"/>
        <end position="157"/>
    </location>
</feature>
<evidence type="ECO:0000256" key="1">
    <source>
        <dbReference type="SAM" id="Phobius"/>
    </source>
</evidence>
<dbReference type="Proteomes" id="UP000739069">
    <property type="component" value="Unassembled WGS sequence"/>
</dbReference>
<keyword evidence="1" id="KW-0472">Membrane</keyword>
<evidence type="ECO:0000313" key="4">
    <source>
        <dbReference type="Proteomes" id="UP000739069"/>
    </source>
</evidence>
<comment type="caution">
    <text evidence="3">The sequence shown here is derived from an EMBL/GenBank/DDBJ whole genome shotgun (WGS) entry which is preliminary data.</text>
</comment>
<keyword evidence="1" id="KW-0812">Transmembrane</keyword>
<feature type="transmembrane region" description="Helical" evidence="1">
    <location>
        <begin position="260"/>
        <end position="279"/>
    </location>
</feature>
<feature type="transmembrane region" description="Helical" evidence="1">
    <location>
        <begin position="291"/>
        <end position="312"/>
    </location>
</feature>
<feature type="domain" description="Acyltransferase 3" evidence="2">
    <location>
        <begin position="15"/>
        <end position="347"/>
    </location>
</feature>
<evidence type="ECO:0000259" key="2">
    <source>
        <dbReference type="Pfam" id="PF01757"/>
    </source>
</evidence>
<feature type="transmembrane region" description="Helical" evidence="1">
    <location>
        <begin position="169"/>
        <end position="190"/>
    </location>
</feature>
<accession>A0A943TDI6</accession>
<organism evidence="3 4">
    <name type="scientific">Rothia mucilaginosa</name>
    <dbReference type="NCBI Taxonomy" id="43675"/>
    <lineage>
        <taxon>Bacteria</taxon>
        <taxon>Bacillati</taxon>
        <taxon>Actinomycetota</taxon>
        <taxon>Actinomycetes</taxon>
        <taxon>Micrococcales</taxon>
        <taxon>Micrococcaceae</taxon>
        <taxon>Rothia</taxon>
    </lineage>
</organism>
<feature type="transmembrane region" description="Helical" evidence="1">
    <location>
        <begin position="233"/>
        <end position="254"/>
    </location>
</feature>
<dbReference type="GO" id="GO:0016747">
    <property type="term" value="F:acyltransferase activity, transferring groups other than amino-acyl groups"/>
    <property type="evidence" value="ECO:0007669"/>
    <property type="project" value="InterPro"/>
</dbReference>
<feature type="transmembrane region" description="Helical" evidence="1">
    <location>
        <begin position="12"/>
        <end position="33"/>
    </location>
</feature>
<feature type="transmembrane region" description="Helical" evidence="1">
    <location>
        <begin position="202"/>
        <end position="221"/>
    </location>
</feature>
<dbReference type="InterPro" id="IPR050879">
    <property type="entry name" value="Acyltransferase_3"/>
</dbReference>
<feature type="transmembrane region" description="Helical" evidence="1">
    <location>
        <begin position="45"/>
        <end position="68"/>
    </location>
</feature>
<dbReference type="GO" id="GO:0009103">
    <property type="term" value="P:lipopolysaccharide biosynthetic process"/>
    <property type="evidence" value="ECO:0007669"/>
    <property type="project" value="TreeGrafter"/>
</dbReference>
<proteinExistence type="predicted"/>
<dbReference type="InterPro" id="IPR002656">
    <property type="entry name" value="Acyl_transf_3_dom"/>
</dbReference>
<keyword evidence="3" id="KW-0012">Acyltransferase</keyword>
<dbReference type="GO" id="GO:0016020">
    <property type="term" value="C:membrane"/>
    <property type="evidence" value="ECO:0007669"/>
    <property type="project" value="TreeGrafter"/>
</dbReference>
<dbReference type="AlphaFoldDB" id="A0A943TDI6"/>
<evidence type="ECO:0000313" key="3">
    <source>
        <dbReference type="EMBL" id="MBS6635292.1"/>
    </source>
</evidence>
<sequence length="369" mass="41011">MAAPARPSSRIMLDSLTAVRGPAALLVFGYHVIHGTQWANWIPGARLGYVGVSLFFILSGFVLAWSYNRNAGAKNFYLRRFARVYPLHFFFYCVALLGLLLFGVSNSAGDLNPLSALLNLVLLQAWVPSWEVIFSNNAVSWSLSCEAFFYLMTPFVLNRLDGMRYRVKAALLGGWFLLMATVSYILAAQSNFMDVVVYANPLLRSGEFALGLALGLFALMVRDGYRVPVIRGYHCLAMITLALGTMYVSSKFYLLQTTHGLLLAPVWAVLILALGLWDIQRSAEPREKNVFWKIAVIAGEASFAFYLVHELVLAYVRSMPSAASAHGGMTGLLYVVISLIIASILALLAHYFIERPAHRFIVKKYSQKV</sequence>
<dbReference type="Pfam" id="PF01757">
    <property type="entry name" value="Acyl_transf_3"/>
    <property type="match status" value="1"/>
</dbReference>
<keyword evidence="1" id="KW-1133">Transmembrane helix</keyword>
<protein>
    <submittedName>
        <fullName evidence="3">Acyltransferase</fullName>
    </submittedName>
</protein>